<dbReference type="PANTHER" id="PTHR46573">
    <property type="entry name" value="WD REPEAT, SAM AND U-BOX DOMAIN-CONTAINING PROTEIN 1"/>
    <property type="match status" value="1"/>
</dbReference>
<sequence length="260" mass="29147">MGSRGLKTKELFKDAGMHREARFIVATRICRYLLSLSFLSGNFSALLCFFLSGIAAFFFATFILVLSPLYTAAILLTLPFWAPLLATFLAFCATFVTHLLSLVAVSLCGAFWVYASFRIQRGAPAIPQRSDGPEEPPIFVREIPPALSNFVEMLECPITRQIMRDPVIATDGFTYERSAIAAWLARSPTSPMTNLRLPGDWWQLIPNRTVKAQVAEWREMQQTRAKEERTSDFALRRLVKKVASAAGSVDTLLFGRLEEL</sequence>
<dbReference type="PANTHER" id="PTHR46573:SF1">
    <property type="entry name" value="WD REPEAT, SAM AND U-BOX DOMAIN-CONTAINING PROTEIN 1"/>
    <property type="match status" value="1"/>
</dbReference>
<feature type="transmembrane region" description="Helical" evidence="1">
    <location>
        <begin position="102"/>
        <end position="119"/>
    </location>
</feature>
<dbReference type="Gene3D" id="3.30.40.10">
    <property type="entry name" value="Zinc/RING finger domain, C3HC4 (zinc finger)"/>
    <property type="match status" value="1"/>
</dbReference>
<dbReference type="GO" id="GO:0004842">
    <property type="term" value="F:ubiquitin-protein transferase activity"/>
    <property type="evidence" value="ECO:0007669"/>
    <property type="project" value="InterPro"/>
</dbReference>
<dbReference type="InterPro" id="IPR013083">
    <property type="entry name" value="Znf_RING/FYVE/PHD"/>
</dbReference>
<gene>
    <name evidence="3" type="ORF">KFL_004720020</name>
</gene>
<keyword evidence="1" id="KW-0472">Membrane</keyword>
<dbReference type="Proteomes" id="UP000054558">
    <property type="component" value="Unassembled WGS sequence"/>
</dbReference>
<dbReference type="OrthoDB" id="10064100at2759"/>
<dbReference type="GO" id="GO:0016567">
    <property type="term" value="P:protein ubiquitination"/>
    <property type="evidence" value="ECO:0007669"/>
    <property type="project" value="UniProtKB-UniPathway"/>
</dbReference>
<keyword evidence="4" id="KW-1185">Reference proteome</keyword>
<dbReference type="InterPro" id="IPR003613">
    <property type="entry name" value="Ubox_domain"/>
</dbReference>
<evidence type="ECO:0000313" key="3">
    <source>
        <dbReference type="EMBL" id="GAQ88943.1"/>
    </source>
</evidence>
<dbReference type="InterPro" id="IPR052085">
    <property type="entry name" value="WD-SAM-U-box"/>
</dbReference>
<dbReference type="SMART" id="SM00504">
    <property type="entry name" value="Ubox"/>
    <property type="match status" value="1"/>
</dbReference>
<evidence type="ECO:0000313" key="4">
    <source>
        <dbReference type="Proteomes" id="UP000054558"/>
    </source>
</evidence>
<evidence type="ECO:0000259" key="2">
    <source>
        <dbReference type="PROSITE" id="PS51698"/>
    </source>
</evidence>
<protein>
    <submittedName>
        <fullName evidence="3">U box domain containing protein</fullName>
    </submittedName>
</protein>
<feature type="domain" description="U-box" evidence="2">
    <location>
        <begin position="149"/>
        <end position="224"/>
    </location>
</feature>
<name>A0A0U9HKI8_KLENI</name>
<dbReference type="PROSITE" id="PS51698">
    <property type="entry name" value="U_BOX"/>
    <property type="match status" value="1"/>
</dbReference>
<dbReference type="SUPFAM" id="SSF57850">
    <property type="entry name" value="RING/U-box"/>
    <property type="match status" value="1"/>
</dbReference>
<reference evidence="3 4" key="1">
    <citation type="journal article" date="2014" name="Nat. Commun.">
        <title>Klebsormidium flaccidum genome reveals primary factors for plant terrestrial adaptation.</title>
        <authorList>
            <person name="Hori K."/>
            <person name="Maruyama F."/>
            <person name="Fujisawa T."/>
            <person name="Togashi T."/>
            <person name="Yamamoto N."/>
            <person name="Seo M."/>
            <person name="Sato S."/>
            <person name="Yamada T."/>
            <person name="Mori H."/>
            <person name="Tajima N."/>
            <person name="Moriyama T."/>
            <person name="Ikeuchi M."/>
            <person name="Watanabe M."/>
            <person name="Wada H."/>
            <person name="Kobayashi K."/>
            <person name="Saito M."/>
            <person name="Masuda T."/>
            <person name="Sasaki-Sekimoto Y."/>
            <person name="Mashiguchi K."/>
            <person name="Awai K."/>
            <person name="Shimojima M."/>
            <person name="Masuda S."/>
            <person name="Iwai M."/>
            <person name="Nobusawa T."/>
            <person name="Narise T."/>
            <person name="Kondo S."/>
            <person name="Saito H."/>
            <person name="Sato R."/>
            <person name="Murakawa M."/>
            <person name="Ihara Y."/>
            <person name="Oshima-Yamada Y."/>
            <person name="Ohtaka K."/>
            <person name="Satoh M."/>
            <person name="Sonobe K."/>
            <person name="Ishii M."/>
            <person name="Ohtani R."/>
            <person name="Kanamori-Sato M."/>
            <person name="Honoki R."/>
            <person name="Miyazaki D."/>
            <person name="Mochizuki H."/>
            <person name="Umetsu J."/>
            <person name="Higashi K."/>
            <person name="Shibata D."/>
            <person name="Kamiya Y."/>
            <person name="Sato N."/>
            <person name="Nakamura Y."/>
            <person name="Tabata S."/>
            <person name="Ida S."/>
            <person name="Kurokawa K."/>
            <person name="Ohta H."/>
        </authorList>
    </citation>
    <scope>NUCLEOTIDE SEQUENCE [LARGE SCALE GENOMIC DNA]</scope>
    <source>
        <strain evidence="3 4">NIES-2285</strain>
    </source>
</reference>
<feature type="transmembrane region" description="Helical" evidence="1">
    <location>
        <begin position="44"/>
        <end position="66"/>
    </location>
</feature>
<organism evidence="3 4">
    <name type="scientific">Klebsormidium nitens</name>
    <name type="common">Green alga</name>
    <name type="synonym">Ulothrix nitens</name>
    <dbReference type="NCBI Taxonomy" id="105231"/>
    <lineage>
        <taxon>Eukaryota</taxon>
        <taxon>Viridiplantae</taxon>
        <taxon>Streptophyta</taxon>
        <taxon>Klebsormidiophyceae</taxon>
        <taxon>Klebsormidiales</taxon>
        <taxon>Klebsormidiaceae</taxon>
        <taxon>Klebsormidium</taxon>
    </lineage>
</organism>
<dbReference type="EMBL" id="DF237421">
    <property type="protein sequence ID" value="GAQ88943.1"/>
    <property type="molecule type" value="Genomic_DNA"/>
</dbReference>
<keyword evidence="1" id="KW-0812">Transmembrane</keyword>
<keyword evidence="1" id="KW-1133">Transmembrane helix</keyword>
<dbReference type="STRING" id="105231.A0A0U9HKI8"/>
<dbReference type="UniPathway" id="UPA00143"/>
<feature type="transmembrane region" description="Helical" evidence="1">
    <location>
        <begin position="73"/>
        <end position="96"/>
    </location>
</feature>
<dbReference type="CDD" id="cd16655">
    <property type="entry name" value="RING-Ubox_WDSUB1-like"/>
    <property type="match status" value="1"/>
</dbReference>
<accession>A0A0U9HKI8</accession>
<evidence type="ECO:0000256" key="1">
    <source>
        <dbReference type="SAM" id="Phobius"/>
    </source>
</evidence>
<proteinExistence type="predicted"/>
<dbReference type="AlphaFoldDB" id="A0A0U9HKI8"/>
<dbReference type="Pfam" id="PF04564">
    <property type="entry name" value="U-box"/>
    <property type="match status" value="1"/>
</dbReference>